<keyword evidence="10" id="KW-1185">Reference proteome</keyword>
<evidence type="ECO:0000256" key="3">
    <source>
        <dbReference type="ARBA" id="ARBA00022475"/>
    </source>
</evidence>
<comment type="similarity">
    <text evidence="2">Belongs to the UPF0702 family.</text>
</comment>
<feature type="transmembrane region" description="Helical" evidence="7">
    <location>
        <begin position="12"/>
        <end position="30"/>
    </location>
</feature>
<dbReference type="EMBL" id="JARULN010000002">
    <property type="protein sequence ID" value="MDG5753383.1"/>
    <property type="molecule type" value="Genomic_DNA"/>
</dbReference>
<proteinExistence type="inferred from homology"/>
<name>A0ABT6H3L5_9BACI</name>
<comment type="subcellular location">
    <subcellularLocation>
        <location evidence="1">Cell membrane</location>
        <topology evidence="1">Multi-pass membrane protein</topology>
    </subcellularLocation>
</comment>
<keyword evidence="4 7" id="KW-0812">Transmembrane</keyword>
<evidence type="ECO:0000256" key="5">
    <source>
        <dbReference type="ARBA" id="ARBA00022989"/>
    </source>
</evidence>
<keyword evidence="6 7" id="KW-0472">Membrane</keyword>
<dbReference type="Pfam" id="PF04239">
    <property type="entry name" value="DUF421"/>
    <property type="match status" value="1"/>
</dbReference>
<reference evidence="9 10" key="1">
    <citation type="submission" date="2023-04" db="EMBL/GenBank/DDBJ databases">
        <title>Ectobacillus antri isolated from activated sludge.</title>
        <authorList>
            <person name="Yan P."/>
            <person name="Liu X."/>
        </authorList>
    </citation>
    <scope>NUCLEOTIDE SEQUENCE [LARGE SCALE GENOMIC DNA]</scope>
    <source>
        <strain evidence="9 10">C18H</strain>
    </source>
</reference>
<evidence type="ECO:0000256" key="6">
    <source>
        <dbReference type="ARBA" id="ARBA00023136"/>
    </source>
</evidence>
<keyword evidence="5 7" id="KW-1133">Transmembrane helix</keyword>
<dbReference type="RefSeq" id="WP_124563465.1">
    <property type="nucleotide sequence ID" value="NZ_JARRRY010000001.1"/>
</dbReference>
<organism evidence="9 10">
    <name type="scientific">Ectobacillus antri</name>
    <dbReference type="NCBI Taxonomy" id="2486280"/>
    <lineage>
        <taxon>Bacteria</taxon>
        <taxon>Bacillati</taxon>
        <taxon>Bacillota</taxon>
        <taxon>Bacilli</taxon>
        <taxon>Bacillales</taxon>
        <taxon>Bacillaceae</taxon>
        <taxon>Ectobacillus</taxon>
    </lineage>
</organism>
<gene>
    <name evidence="9" type="ORF">P6P90_05150</name>
</gene>
<evidence type="ECO:0000313" key="9">
    <source>
        <dbReference type="EMBL" id="MDG5753383.1"/>
    </source>
</evidence>
<sequence>MHLFSHAEHLTAIEWILRAVIAYVFLLLAAKLMGQRSIAQLRFADVVLALLLGGNLSNPLTDERLDLGGAMITTFVLIVLHASSSALSLKWERWRTFLEPSPLLLIRNGDLQLKNLQRARISIDYLFSELRLQNIDTFDKVGVAFWEPGGNISAFLKPEYEPLARRDVNIKGEATELPVIVIKQGKIRKEALASLGNSEAWIHEQLQDIVLTNVLLATANSKGIVHLILEK</sequence>
<dbReference type="Gene3D" id="3.30.240.20">
    <property type="entry name" value="bsu07140 like domains"/>
    <property type="match status" value="2"/>
</dbReference>
<dbReference type="InterPro" id="IPR023090">
    <property type="entry name" value="UPF0702_alpha/beta_dom_sf"/>
</dbReference>
<accession>A0ABT6H3L5</accession>
<dbReference type="PANTHER" id="PTHR34582">
    <property type="entry name" value="UPF0702 TRANSMEMBRANE PROTEIN YCAP"/>
    <property type="match status" value="1"/>
</dbReference>
<evidence type="ECO:0000256" key="7">
    <source>
        <dbReference type="SAM" id="Phobius"/>
    </source>
</evidence>
<feature type="domain" description="YetF C-terminal" evidence="8">
    <location>
        <begin position="90"/>
        <end position="216"/>
    </location>
</feature>
<evidence type="ECO:0000313" key="10">
    <source>
        <dbReference type="Proteomes" id="UP001218246"/>
    </source>
</evidence>
<dbReference type="Proteomes" id="UP001218246">
    <property type="component" value="Unassembled WGS sequence"/>
</dbReference>
<evidence type="ECO:0000256" key="1">
    <source>
        <dbReference type="ARBA" id="ARBA00004651"/>
    </source>
</evidence>
<protein>
    <submittedName>
        <fullName evidence="9">DUF421 domain-containing protein</fullName>
    </submittedName>
</protein>
<evidence type="ECO:0000256" key="4">
    <source>
        <dbReference type="ARBA" id="ARBA00022692"/>
    </source>
</evidence>
<dbReference type="PANTHER" id="PTHR34582:SF5">
    <property type="entry name" value="UPF0702 TRANSMEMBRANE PROTEIN YETF"/>
    <property type="match status" value="1"/>
</dbReference>
<evidence type="ECO:0000256" key="2">
    <source>
        <dbReference type="ARBA" id="ARBA00006448"/>
    </source>
</evidence>
<evidence type="ECO:0000259" key="8">
    <source>
        <dbReference type="Pfam" id="PF04239"/>
    </source>
</evidence>
<keyword evidence="3" id="KW-1003">Cell membrane</keyword>
<comment type="caution">
    <text evidence="9">The sequence shown here is derived from an EMBL/GenBank/DDBJ whole genome shotgun (WGS) entry which is preliminary data.</text>
</comment>
<dbReference type="InterPro" id="IPR007353">
    <property type="entry name" value="DUF421"/>
</dbReference>